<comment type="caution">
    <text evidence="24">Lacks conserved residue(s) required for the propagation of feature annotation.</text>
</comment>
<dbReference type="GO" id="GO:0016323">
    <property type="term" value="C:basolateral plasma membrane"/>
    <property type="evidence" value="ECO:0007669"/>
    <property type="project" value="TreeGrafter"/>
</dbReference>
<evidence type="ECO:0000256" key="5">
    <source>
        <dbReference type="ARBA" id="ARBA00022475"/>
    </source>
</evidence>
<protein>
    <recommendedName>
        <fullName evidence="4">CD44 antigen</fullName>
    </recommendedName>
    <alternativeName>
        <fullName evidence="22">GP90 lymphocyte homing/adhesion receptor</fullName>
    </alternativeName>
    <alternativeName>
        <fullName evidence="21">HUTCH-I</fullName>
    </alternativeName>
    <alternativeName>
        <fullName evidence="23">Hermes antigen</fullName>
    </alternativeName>
    <alternativeName>
        <fullName evidence="20">Hyaluronate receptor</fullName>
    </alternativeName>
    <alternativeName>
        <fullName evidence="18">Phagocytic glycoprotein 1</fullName>
    </alternativeName>
    <alternativeName>
        <fullName evidence="19">Phagocytic glycoprotein I</fullName>
    </alternativeName>
</protein>
<evidence type="ECO:0000256" key="7">
    <source>
        <dbReference type="ARBA" id="ARBA00022553"/>
    </source>
</evidence>
<evidence type="ECO:0000256" key="15">
    <source>
        <dbReference type="ARBA" id="ARBA00023170"/>
    </source>
</evidence>
<dbReference type="GO" id="GO:0042981">
    <property type="term" value="P:regulation of apoptotic process"/>
    <property type="evidence" value="ECO:0007669"/>
    <property type="project" value="UniProtKB-ARBA"/>
</dbReference>
<dbReference type="GO" id="GO:0035692">
    <property type="term" value="C:macrophage migration inhibitory factor receptor complex"/>
    <property type="evidence" value="ECO:0007669"/>
    <property type="project" value="TreeGrafter"/>
</dbReference>
<feature type="transmembrane region" description="Helical" evidence="26">
    <location>
        <begin position="201"/>
        <end position="222"/>
    </location>
</feature>
<dbReference type="PROSITE" id="PS50963">
    <property type="entry name" value="LINK_2"/>
    <property type="match status" value="1"/>
</dbReference>
<evidence type="ECO:0000256" key="24">
    <source>
        <dbReference type="PROSITE-ProRule" id="PRU00323"/>
    </source>
</evidence>
<dbReference type="InterPro" id="IPR016186">
    <property type="entry name" value="C-type_lectin-like/link_sf"/>
</dbReference>
<sequence>MARLVLTLAFGLCLLGICEAQITLNISCRFQGVFHVERNGRYNLAREEAVQLCEVLNTTLATMDQMIAAREAGFETCRYGWIEGNIVIPRIHENPICAANNIGVYILVSNITEKYDAYCYNASETRMKVCDKILLPENYRSPLPIDFEQSSPQGVDWTHVHGGDGNSHDGKSAGEGDNAASGGLLTTKQPRGKRTPYVPDWLIVVVALVCLALILAVCIAVNSRQTCGHKKKLVINGSGGAMEEGRMGEMNGDPSRSQEMVNLVPKEPPCNAGDPQQKLVDSADMRNQQNIDMKIGV</sequence>
<dbReference type="InterPro" id="IPR001231">
    <property type="entry name" value="CD44_antigen"/>
</dbReference>
<evidence type="ECO:0000259" key="28">
    <source>
        <dbReference type="PROSITE" id="PS50963"/>
    </source>
</evidence>
<dbReference type="PRINTS" id="PR00658">
    <property type="entry name" value="CD44"/>
</dbReference>
<evidence type="ECO:0000256" key="4">
    <source>
        <dbReference type="ARBA" id="ARBA00020474"/>
    </source>
</evidence>
<feature type="signal peptide" evidence="27">
    <location>
        <begin position="1"/>
        <end position="20"/>
    </location>
</feature>
<reference evidence="29" key="1">
    <citation type="journal article" date="2012" name="PLoS ONE">
        <title>Regeneration of Limb Joints in the Axolotl (Ambystoma mexicanum).</title>
        <authorList>
            <person name="Lee J."/>
            <person name="Gardiner D.M."/>
        </authorList>
    </citation>
    <scope>NUCLEOTIDE SEQUENCE</scope>
</reference>
<evidence type="ECO:0000256" key="11">
    <source>
        <dbReference type="ARBA" id="ARBA00022974"/>
    </source>
</evidence>
<keyword evidence="11" id="KW-0654">Proteoglycan</keyword>
<dbReference type="SUPFAM" id="SSF56436">
    <property type="entry name" value="C-type lectin-like"/>
    <property type="match status" value="1"/>
</dbReference>
<feature type="domain" description="Link" evidence="28">
    <location>
        <begin position="32"/>
        <end position="121"/>
    </location>
</feature>
<dbReference type="PANTHER" id="PTHR10225:SF6">
    <property type="entry name" value="CD44 ANTIGEN"/>
    <property type="match status" value="1"/>
</dbReference>
<dbReference type="PRINTS" id="PR01265">
    <property type="entry name" value="LINKMODULE"/>
</dbReference>
<dbReference type="InterPro" id="IPR000538">
    <property type="entry name" value="Link_dom"/>
</dbReference>
<dbReference type="CDD" id="cd03516">
    <property type="entry name" value="Link_domain_CD44_like"/>
    <property type="match status" value="1"/>
</dbReference>
<dbReference type="GO" id="GO:0005902">
    <property type="term" value="C:microvillus"/>
    <property type="evidence" value="ECO:0007669"/>
    <property type="project" value="UniProtKB-SubCell"/>
</dbReference>
<evidence type="ECO:0000256" key="12">
    <source>
        <dbReference type="ARBA" id="ARBA00022989"/>
    </source>
</evidence>
<keyword evidence="7" id="KW-0597">Phosphoprotein</keyword>
<proteinExistence type="evidence at transcript level"/>
<evidence type="ECO:0000256" key="20">
    <source>
        <dbReference type="ARBA" id="ARBA00031179"/>
    </source>
</evidence>
<keyword evidence="12 26" id="KW-1133">Transmembrane helix</keyword>
<dbReference type="SMART" id="SM00445">
    <property type="entry name" value="LINK"/>
    <property type="match status" value="1"/>
</dbReference>
<evidence type="ECO:0000256" key="27">
    <source>
        <dbReference type="SAM" id="SignalP"/>
    </source>
</evidence>
<name>K4JXU8_AMBME</name>
<dbReference type="InterPro" id="IPR016187">
    <property type="entry name" value="CTDL_fold"/>
</dbReference>
<evidence type="ECO:0000256" key="21">
    <source>
        <dbReference type="ARBA" id="ARBA00031823"/>
    </source>
</evidence>
<evidence type="ECO:0000256" key="22">
    <source>
        <dbReference type="ARBA" id="ARBA00032514"/>
    </source>
</evidence>
<dbReference type="GO" id="GO:0005540">
    <property type="term" value="F:hyaluronic acid binding"/>
    <property type="evidence" value="ECO:0007669"/>
    <property type="project" value="InterPro"/>
</dbReference>
<evidence type="ECO:0000256" key="17">
    <source>
        <dbReference type="ARBA" id="ARBA00023273"/>
    </source>
</evidence>
<evidence type="ECO:0000256" key="9">
    <source>
        <dbReference type="ARBA" id="ARBA00022729"/>
    </source>
</evidence>
<feature type="region of interest" description="Disordered" evidence="25">
    <location>
        <begin position="154"/>
        <end position="190"/>
    </location>
</feature>
<dbReference type="Gene3D" id="3.10.100.10">
    <property type="entry name" value="Mannose-Binding Protein A, subunit A"/>
    <property type="match status" value="1"/>
</dbReference>
<keyword evidence="13 26" id="KW-0472">Membrane</keyword>
<feature type="chain" id="PRO_5003878090" description="CD44 antigen" evidence="27">
    <location>
        <begin position="21"/>
        <end position="297"/>
    </location>
</feature>
<evidence type="ECO:0000256" key="23">
    <source>
        <dbReference type="ARBA" id="ARBA00032917"/>
    </source>
</evidence>
<evidence type="ECO:0000256" key="8">
    <source>
        <dbReference type="ARBA" id="ARBA00022692"/>
    </source>
</evidence>
<evidence type="ECO:0000256" key="1">
    <source>
        <dbReference type="ARBA" id="ARBA00004105"/>
    </source>
</evidence>
<dbReference type="FunFam" id="3.10.100.10:FF:000004">
    <property type="entry name" value="CD44 antigen isoform X2"/>
    <property type="match status" value="1"/>
</dbReference>
<evidence type="ECO:0000256" key="19">
    <source>
        <dbReference type="ARBA" id="ARBA00029928"/>
    </source>
</evidence>
<evidence type="ECO:0000256" key="2">
    <source>
        <dbReference type="ARBA" id="ARBA00004251"/>
    </source>
</evidence>
<evidence type="ECO:0000256" key="3">
    <source>
        <dbReference type="ARBA" id="ARBA00004613"/>
    </source>
</evidence>
<evidence type="ECO:0000256" key="6">
    <source>
        <dbReference type="ARBA" id="ARBA00022525"/>
    </source>
</evidence>
<evidence type="ECO:0000256" key="18">
    <source>
        <dbReference type="ARBA" id="ARBA00029917"/>
    </source>
</evidence>
<keyword evidence="17" id="KW-0966">Cell projection</keyword>
<dbReference type="GO" id="GO:0007155">
    <property type="term" value="P:cell adhesion"/>
    <property type="evidence" value="ECO:0007669"/>
    <property type="project" value="UniProtKB-KW"/>
</dbReference>
<dbReference type="GO" id="GO:0048731">
    <property type="term" value="P:system development"/>
    <property type="evidence" value="ECO:0007669"/>
    <property type="project" value="UniProtKB-ARBA"/>
</dbReference>
<keyword evidence="5" id="KW-1003">Cell membrane</keyword>
<evidence type="ECO:0000313" key="29">
    <source>
        <dbReference type="EMBL" id="AFU91503.1"/>
    </source>
</evidence>
<evidence type="ECO:0000256" key="16">
    <source>
        <dbReference type="ARBA" id="ARBA00023180"/>
    </source>
</evidence>
<dbReference type="Pfam" id="PF00193">
    <property type="entry name" value="Xlink"/>
    <property type="match status" value="1"/>
</dbReference>
<evidence type="ECO:0000256" key="25">
    <source>
        <dbReference type="SAM" id="MobiDB-lite"/>
    </source>
</evidence>
<dbReference type="PROSITE" id="PS01241">
    <property type="entry name" value="LINK_1"/>
    <property type="match status" value="1"/>
</dbReference>
<dbReference type="GO" id="GO:0006954">
    <property type="term" value="P:inflammatory response"/>
    <property type="evidence" value="ECO:0007669"/>
    <property type="project" value="TreeGrafter"/>
</dbReference>
<dbReference type="GO" id="GO:0004896">
    <property type="term" value="F:cytokine receptor activity"/>
    <property type="evidence" value="ECO:0007669"/>
    <property type="project" value="TreeGrafter"/>
</dbReference>
<keyword evidence="15" id="KW-0675">Receptor</keyword>
<dbReference type="GO" id="GO:0070374">
    <property type="term" value="P:positive regulation of ERK1 and ERK2 cascade"/>
    <property type="evidence" value="ECO:0007669"/>
    <property type="project" value="TreeGrafter"/>
</dbReference>
<keyword evidence="9 27" id="KW-0732">Signal</keyword>
<keyword evidence="6" id="KW-0964">Secreted</keyword>
<keyword evidence="14" id="KW-1015">Disulfide bond</keyword>
<keyword evidence="16" id="KW-0325">Glycoprotein</keyword>
<dbReference type="GO" id="GO:0009653">
    <property type="term" value="P:anatomical structure morphogenesis"/>
    <property type="evidence" value="ECO:0007669"/>
    <property type="project" value="UniProtKB-ARBA"/>
</dbReference>
<organism evidence="29">
    <name type="scientific">Ambystoma mexicanum</name>
    <name type="common">Axolotl</name>
    <dbReference type="NCBI Taxonomy" id="8296"/>
    <lineage>
        <taxon>Eukaryota</taxon>
        <taxon>Metazoa</taxon>
        <taxon>Chordata</taxon>
        <taxon>Craniata</taxon>
        <taxon>Vertebrata</taxon>
        <taxon>Euteleostomi</taxon>
        <taxon>Amphibia</taxon>
        <taxon>Batrachia</taxon>
        <taxon>Caudata</taxon>
        <taxon>Salamandroidea</taxon>
        <taxon>Ambystomatidae</taxon>
        <taxon>Ambystoma</taxon>
    </lineage>
</organism>
<keyword evidence="8 26" id="KW-0812">Transmembrane</keyword>
<dbReference type="EMBL" id="JX457476">
    <property type="protein sequence ID" value="AFU91503.1"/>
    <property type="molecule type" value="mRNA"/>
</dbReference>
<gene>
    <name evidence="29" type="primary">CD44</name>
</gene>
<evidence type="ECO:0000256" key="26">
    <source>
        <dbReference type="SAM" id="Phobius"/>
    </source>
</evidence>
<dbReference type="InterPro" id="IPR043210">
    <property type="entry name" value="CD44_antigen-like"/>
</dbReference>
<comment type="subcellular location">
    <subcellularLocation>
        <location evidence="2">Cell membrane</location>
        <topology evidence="2">Single-pass type I membrane protein</topology>
    </subcellularLocation>
    <subcellularLocation>
        <location evidence="1">Cell projection</location>
        <location evidence="1">Microvillus</location>
    </subcellularLocation>
    <subcellularLocation>
        <location evidence="3">Secreted</location>
    </subcellularLocation>
</comment>
<dbReference type="GO" id="GO:0005576">
    <property type="term" value="C:extracellular region"/>
    <property type="evidence" value="ECO:0007669"/>
    <property type="project" value="UniProtKB-SubCell"/>
</dbReference>
<feature type="compositionally biased region" description="Basic and acidic residues" evidence="25">
    <location>
        <begin position="158"/>
        <end position="174"/>
    </location>
</feature>
<evidence type="ECO:0000256" key="10">
    <source>
        <dbReference type="ARBA" id="ARBA00022889"/>
    </source>
</evidence>
<accession>K4JXU8</accession>
<evidence type="ECO:0000256" key="13">
    <source>
        <dbReference type="ARBA" id="ARBA00023136"/>
    </source>
</evidence>
<evidence type="ECO:0000256" key="14">
    <source>
        <dbReference type="ARBA" id="ARBA00023157"/>
    </source>
</evidence>
<dbReference type="AlphaFoldDB" id="K4JXU8"/>
<dbReference type="PANTHER" id="PTHR10225">
    <property type="entry name" value="HYALURONAN RECEPTOR"/>
    <property type="match status" value="1"/>
</dbReference>
<keyword evidence="10" id="KW-0130">Cell adhesion</keyword>
<dbReference type="GO" id="GO:0009986">
    <property type="term" value="C:cell surface"/>
    <property type="evidence" value="ECO:0007669"/>
    <property type="project" value="UniProtKB-ARBA"/>
</dbReference>